<dbReference type="Proteomes" id="UP000004982">
    <property type="component" value="Unassembled WGS sequence"/>
</dbReference>
<name>A0AA36UIP6_9NEIS</name>
<sequence length="155" mass="17776">MKGNKLHSSHMTLKIILLGIFLLSCNPSYGKERRMQSDANMSLNDSVYISKTELEKLKIDASSGNGQAASKLAHYFAFYEFNQDKFIFWLVRAAESGNTQAQHDLAYIFFDHYQDSNDKNKLYEAEKWALRAQKNGMPITGLLTEIQTEKQNLTR</sequence>
<reference evidence="1 2" key="1">
    <citation type="submission" date="2011-05" db="EMBL/GenBank/DDBJ databases">
        <authorList>
            <person name="Muzny D."/>
            <person name="Qin X."/>
            <person name="Deng J."/>
            <person name="Jiang H."/>
            <person name="Liu Y."/>
            <person name="Qu J."/>
            <person name="Song X.-Z."/>
            <person name="Zhang L."/>
            <person name="Thornton R."/>
            <person name="Coyle M."/>
            <person name="Francisco L."/>
            <person name="Jackson L."/>
            <person name="Javaid M."/>
            <person name="Korchina V."/>
            <person name="Kovar C."/>
            <person name="Mata R."/>
            <person name="Mathew T."/>
            <person name="Ngo R."/>
            <person name="Nguyen L."/>
            <person name="Nguyen N."/>
            <person name="Okwuonu G."/>
            <person name="Ongeri F."/>
            <person name="Pham C."/>
            <person name="Simmons D."/>
            <person name="Wilczek-Boney K."/>
            <person name="Hale W."/>
            <person name="Jakkamsetti A."/>
            <person name="Pham P."/>
            <person name="Ruth R."/>
            <person name="San Lucas F."/>
            <person name="Warren J."/>
            <person name="Zhang J."/>
            <person name="Zhao Z."/>
            <person name="Zhou C."/>
            <person name="Zhu D."/>
            <person name="Lee S."/>
            <person name="Bess C."/>
            <person name="Blankenburg K."/>
            <person name="Forbes L."/>
            <person name="Fu Q."/>
            <person name="Gubbala S."/>
            <person name="Hirani K."/>
            <person name="Jayaseelan J.C."/>
            <person name="Lara F."/>
            <person name="Munidasa M."/>
            <person name="Palculict T."/>
            <person name="Patil S."/>
            <person name="Pu L.-L."/>
            <person name="Saada N."/>
            <person name="Tang L."/>
            <person name="Weissenberger G."/>
            <person name="Zhu Y."/>
            <person name="Hemphill L."/>
            <person name="Shang Y."/>
            <person name="Youmans B."/>
            <person name="Ayvaz T."/>
            <person name="Ross M."/>
            <person name="Santibanez J."/>
            <person name="Aqrawi P."/>
            <person name="Gross S."/>
            <person name="Joshi V."/>
            <person name="Fowler G."/>
            <person name="Nazareth L."/>
            <person name="Reid J."/>
            <person name="Worley K."/>
            <person name="Petrosino J."/>
            <person name="Highlander S."/>
            <person name="Gibbs R."/>
        </authorList>
    </citation>
    <scope>NUCLEOTIDE SEQUENCE [LARGE SCALE GENOMIC DNA]</scope>
    <source>
        <strain evidence="1 2">ATCC 33926</strain>
    </source>
</reference>
<dbReference type="EMBL" id="AFQE01000083">
    <property type="protein sequence ID" value="EGQ76650.1"/>
    <property type="molecule type" value="Genomic_DNA"/>
</dbReference>
<gene>
    <name evidence="1" type="ORF">HMPREF9418_1746</name>
</gene>
<evidence type="ECO:0008006" key="3">
    <source>
        <dbReference type="Google" id="ProtNLM"/>
    </source>
</evidence>
<dbReference type="PROSITE" id="PS51257">
    <property type="entry name" value="PROKAR_LIPOPROTEIN"/>
    <property type="match status" value="1"/>
</dbReference>
<comment type="caution">
    <text evidence="1">The sequence shown here is derived from an EMBL/GenBank/DDBJ whole genome shotgun (WGS) entry which is preliminary data.</text>
</comment>
<organism evidence="1 2">
    <name type="scientific">Neisseria macacae ATCC 33926</name>
    <dbReference type="NCBI Taxonomy" id="997348"/>
    <lineage>
        <taxon>Bacteria</taxon>
        <taxon>Pseudomonadati</taxon>
        <taxon>Pseudomonadota</taxon>
        <taxon>Betaproteobacteria</taxon>
        <taxon>Neisseriales</taxon>
        <taxon>Neisseriaceae</taxon>
        <taxon>Neisseria</taxon>
    </lineage>
</organism>
<accession>A0AA36UIP6</accession>
<evidence type="ECO:0000313" key="1">
    <source>
        <dbReference type="EMBL" id="EGQ76650.1"/>
    </source>
</evidence>
<dbReference type="Gene3D" id="1.25.40.10">
    <property type="entry name" value="Tetratricopeptide repeat domain"/>
    <property type="match status" value="1"/>
</dbReference>
<dbReference type="SUPFAM" id="SSF81901">
    <property type="entry name" value="HCP-like"/>
    <property type="match status" value="1"/>
</dbReference>
<dbReference type="InterPro" id="IPR011990">
    <property type="entry name" value="TPR-like_helical_dom_sf"/>
</dbReference>
<dbReference type="AlphaFoldDB" id="A0AA36UIP6"/>
<evidence type="ECO:0000313" key="2">
    <source>
        <dbReference type="Proteomes" id="UP000004982"/>
    </source>
</evidence>
<proteinExistence type="predicted"/>
<protein>
    <recommendedName>
        <fullName evidence="3">Sel1 repeat family protein</fullName>
    </recommendedName>
</protein>